<accession>A0AB37URJ5</accession>
<dbReference type="RefSeq" id="WP_106168405.1">
    <property type="nucleotide sequence ID" value="NZ_JAVKZF010000005.1"/>
</dbReference>
<protein>
    <submittedName>
        <fullName evidence="1">Uncharacterized protein</fullName>
    </submittedName>
</protein>
<name>A0AB37URJ5_9CYAN</name>
<sequence length="85" mass="9465">MPNQQTDKLSQTWAKTATQALQGKTISHVTYQYPEQKDELGWTTSAPVIVFEDGTQLIPIADEEMNEAGAFCIIEESIENIIPPI</sequence>
<comment type="caution">
    <text evidence="1">The sequence shown here is derived from an EMBL/GenBank/DDBJ whole genome shotgun (WGS) entry which is preliminary data.</text>
</comment>
<evidence type="ECO:0000313" key="1">
    <source>
        <dbReference type="EMBL" id="RUT14041.1"/>
    </source>
</evidence>
<reference evidence="1 2" key="1">
    <citation type="journal article" date="2019" name="Genome Biol. Evol.">
        <title>Day and night: Metabolic profiles and evolutionary relationships of six axenic non-marine cyanobacteria.</title>
        <authorList>
            <person name="Will S.E."/>
            <person name="Henke P."/>
            <person name="Boedeker C."/>
            <person name="Huang S."/>
            <person name="Brinkmann H."/>
            <person name="Rohde M."/>
            <person name="Jarek M."/>
            <person name="Friedl T."/>
            <person name="Seufert S."/>
            <person name="Schumacher M."/>
            <person name="Overmann J."/>
            <person name="Neumann-Schaal M."/>
            <person name="Petersen J."/>
        </authorList>
    </citation>
    <scope>NUCLEOTIDE SEQUENCE [LARGE SCALE GENOMIC DNA]</scope>
    <source>
        <strain evidence="1 2">SAG 39.79</strain>
    </source>
</reference>
<keyword evidence="2" id="KW-1185">Reference proteome</keyword>
<evidence type="ECO:0000313" key="2">
    <source>
        <dbReference type="Proteomes" id="UP000282574"/>
    </source>
</evidence>
<proteinExistence type="predicted"/>
<organism evidence="1 2">
    <name type="scientific">Chroococcidiopsis cubana SAG 39.79</name>
    <dbReference type="NCBI Taxonomy" id="388085"/>
    <lineage>
        <taxon>Bacteria</taxon>
        <taxon>Bacillati</taxon>
        <taxon>Cyanobacteriota</taxon>
        <taxon>Cyanophyceae</taxon>
        <taxon>Chroococcidiopsidales</taxon>
        <taxon>Chroococcidiopsidaceae</taxon>
        <taxon>Chroococcidiopsis</taxon>
    </lineage>
</organism>
<dbReference type="EMBL" id="RSCK01000003">
    <property type="protein sequence ID" value="RUT14041.1"/>
    <property type="molecule type" value="Genomic_DNA"/>
</dbReference>
<dbReference type="AlphaFoldDB" id="A0AB37URJ5"/>
<gene>
    <name evidence="1" type="ORF">DSM107010_05240</name>
</gene>
<dbReference type="Proteomes" id="UP000282574">
    <property type="component" value="Unassembled WGS sequence"/>
</dbReference>